<gene>
    <name evidence="1" type="ORF">UX86_C0012G0009</name>
</gene>
<evidence type="ECO:0000313" key="2">
    <source>
        <dbReference type="Proteomes" id="UP000034502"/>
    </source>
</evidence>
<accession>A0A0G1S3U6</accession>
<reference evidence="1 2" key="1">
    <citation type="journal article" date="2015" name="Nature">
        <title>rRNA introns, odd ribosomes, and small enigmatic genomes across a large radiation of phyla.</title>
        <authorList>
            <person name="Brown C.T."/>
            <person name="Hug L.A."/>
            <person name="Thomas B.C."/>
            <person name="Sharon I."/>
            <person name="Castelle C.J."/>
            <person name="Singh A."/>
            <person name="Wilkins M.J."/>
            <person name="Williams K.H."/>
            <person name="Banfield J.F."/>
        </authorList>
    </citation>
    <scope>NUCLEOTIDE SEQUENCE [LARGE SCALE GENOMIC DNA]</scope>
</reference>
<protein>
    <submittedName>
        <fullName evidence="1">Uncharacterized protein</fullName>
    </submittedName>
</protein>
<dbReference type="AlphaFoldDB" id="A0A0G1S3U6"/>
<sequence length="86" mass="8839">MASDQIEPGDGIPQVNFGDGKVFPGVDADIFDYKLQTAAGLQSDVDIIALMKAAEAVKNGGSVDPLVMPGDYRAAGLAGQGTKFVP</sequence>
<comment type="caution">
    <text evidence="1">The sequence shown here is derived from an EMBL/GenBank/DDBJ whole genome shotgun (WGS) entry which is preliminary data.</text>
</comment>
<proteinExistence type="predicted"/>
<dbReference type="Proteomes" id="UP000034502">
    <property type="component" value="Unassembled WGS sequence"/>
</dbReference>
<organism evidence="1 2">
    <name type="scientific">Candidatus Amesbacteria bacterium GW2011_GWC1_47_15</name>
    <dbReference type="NCBI Taxonomy" id="1618364"/>
    <lineage>
        <taxon>Bacteria</taxon>
        <taxon>Candidatus Amesiibacteriota</taxon>
    </lineage>
</organism>
<dbReference type="STRING" id="1618364.UX86_C0012G0009"/>
<name>A0A0G1S3U6_9BACT</name>
<dbReference type="EMBL" id="LCNU01000012">
    <property type="protein sequence ID" value="KKU64144.1"/>
    <property type="molecule type" value="Genomic_DNA"/>
</dbReference>
<evidence type="ECO:0000313" key="1">
    <source>
        <dbReference type="EMBL" id="KKU64144.1"/>
    </source>
</evidence>